<keyword evidence="2" id="KW-1185">Reference proteome</keyword>
<evidence type="ECO:0000313" key="1">
    <source>
        <dbReference type="EMBL" id="CAH3140321.1"/>
    </source>
</evidence>
<evidence type="ECO:0000313" key="2">
    <source>
        <dbReference type="Proteomes" id="UP001159405"/>
    </source>
</evidence>
<reference evidence="1 2" key="1">
    <citation type="submission" date="2022-05" db="EMBL/GenBank/DDBJ databases">
        <authorList>
            <consortium name="Genoscope - CEA"/>
            <person name="William W."/>
        </authorList>
    </citation>
    <scope>NUCLEOTIDE SEQUENCE [LARGE SCALE GENOMIC DNA]</scope>
</reference>
<comment type="caution">
    <text evidence="1">The sequence shown here is derived from an EMBL/GenBank/DDBJ whole genome shotgun (WGS) entry which is preliminary data.</text>
</comment>
<gene>
    <name evidence="1" type="ORF">PLOB_00041186</name>
</gene>
<organism evidence="1 2">
    <name type="scientific">Porites lobata</name>
    <dbReference type="NCBI Taxonomy" id="104759"/>
    <lineage>
        <taxon>Eukaryota</taxon>
        <taxon>Metazoa</taxon>
        <taxon>Cnidaria</taxon>
        <taxon>Anthozoa</taxon>
        <taxon>Hexacorallia</taxon>
        <taxon>Scleractinia</taxon>
        <taxon>Fungiina</taxon>
        <taxon>Poritidae</taxon>
        <taxon>Porites</taxon>
    </lineage>
</organism>
<protein>
    <recommendedName>
        <fullName evidence="3">Maturase K</fullName>
    </recommendedName>
</protein>
<accession>A0ABN8PC83</accession>
<evidence type="ECO:0008006" key="3">
    <source>
        <dbReference type="Google" id="ProtNLM"/>
    </source>
</evidence>
<name>A0ABN8PC83_9CNID</name>
<dbReference type="EMBL" id="CALNXK010000064">
    <property type="protein sequence ID" value="CAH3140321.1"/>
    <property type="molecule type" value="Genomic_DNA"/>
</dbReference>
<dbReference type="Proteomes" id="UP001159405">
    <property type="component" value="Unassembled WGS sequence"/>
</dbReference>
<sequence length="144" mass="16691">MHLTSRNILRSGHHGNRTEKYGNEKRSLKKEGYCQDDIDHLFNVIVLPKLIYGLSVYAASKPELTTVQKFLCCCYKRKYISYFIDILKLLDKSDRTIFNKARNAGHPLHSLLPRVKESSLRLRSTSSLLPRTVRRSPDRPTQAF</sequence>
<proteinExistence type="predicted"/>